<dbReference type="OrthoDB" id="280020at2"/>
<protein>
    <submittedName>
        <fullName evidence="1">Uncharacterized protein</fullName>
    </submittedName>
</protein>
<keyword evidence="2" id="KW-1185">Reference proteome</keyword>
<dbReference type="Proteomes" id="UP000319143">
    <property type="component" value="Unassembled WGS sequence"/>
</dbReference>
<gene>
    <name evidence="1" type="ORF">Poly41_49650</name>
</gene>
<comment type="caution">
    <text evidence="1">The sequence shown here is derived from an EMBL/GenBank/DDBJ whole genome shotgun (WGS) entry which is preliminary data.</text>
</comment>
<proteinExistence type="predicted"/>
<organism evidence="1 2">
    <name type="scientific">Novipirellula artificiosorum</name>
    <dbReference type="NCBI Taxonomy" id="2528016"/>
    <lineage>
        <taxon>Bacteria</taxon>
        <taxon>Pseudomonadati</taxon>
        <taxon>Planctomycetota</taxon>
        <taxon>Planctomycetia</taxon>
        <taxon>Pirellulales</taxon>
        <taxon>Pirellulaceae</taxon>
        <taxon>Novipirellula</taxon>
    </lineage>
</organism>
<name>A0A5C6D7P5_9BACT</name>
<dbReference type="RefSeq" id="WP_146529481.1">
    <property type="nucleotide sequence ID" value="NZ_SJPV01000010.1"/>
</dbReference>
<evidence type="ECO:0000313" key="2">
    <source>
        <dbReference type="Proteomes" id="UP000319143"/>
    </source>
</evidence>
<dbReference type="EMBL" id="SJPV01000010">
    <property type="protein sequence ID" value="TWU33213.1"/>
    <property type="molecule type" value="Genomic_DNA"/>
</dbReference>
<reference evidence="1 2" key="1">
    <citation type="submission" date="2019-02" db="EMBL/GenBank/DDBJ databases">
        <title>Deep-cultivation of Planctomycetes and their phenomic and genomic characterization uncovers novel biology.</title>
        <authorList>
            <person name="Wiegand S."/>
            <person name="Jogler M."/>
            <person name="Boedeker C."/>
            <person name="Pinto D."/>
            <person name="Vollmers J."/>
            <person name="Rivas-Marin E."/>
            <person name="Kohn T."/>
            <person name="Peeters S.H."/>
            <person name="Heuer A."/>
            <person name="Rast P."/>
            <person name="Oberbeckmann S."/>
            <person name="Bunk B."/>
            <person name="Jeske O."/>
            <person name="Meyerdierks A."/>
            <person name="Storesund J.E."/>
            <person name="Kallscheuer N."/>
            <person name="Luecker S."/>
            <person name="Lage O.M."/>
            <person name="Pohl T."/>
            <person name="Merkel B.J."/>
            <person name="Hornburger P."/>
            <person name="Mueller R.-W."/>
            <person name="Bruemmer F."/>
            <person name="Labrenz M."/>
            <person name="Spormann A.M."/>
            <person name="Op Den Camp H."/>
            <person name="Overmann J."/>
            <person name="Amann R."/>
            <person name="Jetten M.S.M."/>
            <person name="Mascher T."/>
            <person name="Medema M.H."/>
            <person name="Devos D.P."/>
            <person name="Kaster A.-K."/>
            <person name="Ovreas L."/>
            <person name="Rohde M."/>
            <person name="Galperin M.Y."/>
            <person name="Jogler C."/>
        </authorList>
    </citation>
    <scope>NUCLEOTIDE SEQUENCE [LARGE SCALE GENOMIC DNA]</scope>
    <source>
        <strain evidence="1 2">Poly41</strain>
    </source>
</reference>
<accession>A0A5C6D7P5</accession>
<sequence length="82" mass="8928">MQVVITPDGLVRCVYDEAIDLSQLGAVDIRRGSHVEPNAMGQWTADMSPVDGPVLGPFSTRRLALEAEIAWLGEYWLTASSP</sequence>
<dbReference type="AlphaFoldDB" id="A0A5C6D7P5"/>
<evidence type="ECO:0000313" key="1">
    <source>
        <dbReference type="EMBL" id="TWU33213.1"/>
    </source>
</evidence>